<organism evidence="2 3">
    <name type="scientific">Coccomyxa subellipsoidea (strain C-169)</name>
    <name type="common">Green microalga</name>
    <dbReference type="NCBI Taxonomy" id="574566"/>
    <lineage>
        <taxon>Eukaryota</taxon>
        <taxon>Viridiplantae</taxon>
        <taxon>Chlorophyta</taxon>
        <taxon>core chlorophytes</taxon>
        <taxon>Trebouxiophyceae</taxon>
        <taxon>Trebouxiophyceae incertae sedis</taxon>
        <taxon>Coccomyxaceae</taxon>
        <taxon>Coccomyxa</taxon>
        <taxon>Coccomyxa subellipsoidea</taxon>
    </lineage>
</organism>
<evidence type="ECO:0000313" key="3">
    <source>
        <dbReference type="Proteomes" id="UP000007264"/>
    </source>
</evidence>
<sequence length="158" mass="17385">MAEVASQSPSDQAVTPLVVATVMLNLQLNTLLKPYQPFFVGVARLILLVGLILLVISLGIWLIVSEDTTSLIDHIQKPYNWRPHFTPQYPSGSREQLYASALDLCFHCGEKVNVPGKPRIPGAHDRGLHNCPVKMANGMPTPIIVPDAWTPPRKPGFN</sequence>
<name>I0YIB7_COCSC</name>
<keyword evidence="1" id="KW-0812">Transmembrane</keyword>
<dbReference type="RefSeq" id="XP_005642680.1">
    <property type="nucleotide sequence ID" value="XM_005642623.1"/>
</dbReference>
<proteinExistence type="predicted"/>
<dbReference type="Proteomes" id="UP000007264">
    <property type="component" value="Unassembled WGS sequence"/>
</dbReference>
<keyword evidence="1" id="KW-0472">Membrane</keyword>
<feature type="transmembrane region" description="Helical" evidence="1">
    <location>
        <begin position="38"/>
        <end position="64"/>
    </location>
</feature>
<dbReference type="AlphaFoldDB" id="I0YIB7"/>
<dbReference type="GeneID" id="17036140"/>
<evidence type="ECO:0000256" key="1">
    <source>
        <dbReference type="SAM" id="Phobius"/>
    </source>
</evidence>
<keyword evidence="1" id="KW-1133">Transmembrane helix</keyword>
<protein>
    <submittedName>
        <fullName evidence="2">Uncharacterized protein</fullName>
    </submittedName>
</protein>
<comment type="caution">
    <text evidence="2">The sequence shown here is derived from an EMBL/GenBank/DDBJ whole genome shotgun (WGS) entry which is preliminary data.</text>
</comment>
<accession>I0YIB7</accession>
<reference evidence="2 3" key="1">
    <citation type="journal article" date="2012" name="Genome Biol.">
        <title>The genome of the polar eukaryotic microalga coccomyxa subellipsoidea reveals traits of cold adaptation.</title>
        <authorList>
            <person name="Blanc G."/>
            <person name="Agarkova I."/>
            <person name="Grimwood J."/>
            <person name="Kuo A."/>
            <person name="Brueggeman A."/>
            <person name="Dunigan D."/>
            <person name="Gurnon J."/>
            <person name="Ladunga I."/>
            <person name="Lindquist E."/>
            <person name="Lucas S."/>
            <person name="Pangilinan J."/>
            <person name="Proschold T."/>
            <person name="Salamov A."/>
            <person name="Schmutz J."/>
            <person name="Weeks D."/>
            <person name="Yamada T."/>
            <person name="Claverie J.M."/>
            <person name="Grigoriev I."/>
            <person name="Van Etten J."/>
            <person name="Lomsadze A."/>
            <person name="Borodovsky M."/>
        </authorList>
    </citation>
    <scope>NUCLEOTIDE SEQUENCE [LARGE SCALE GENOMIC DNA]</scope>
    <source>
        <strain evidence="2 3">C-169</strain>
    </source>
</reference>
<gene>
    <name evidence="2" type="ORF">COCSUDRAFT_60510</name>
</gene>
<dbReference type="KEGG" id="csl:COCSUDRAFT_60510"/>
<keyword evidence="3" id="KW-1185">Reference proteome</keyword>
<evidence type="ECO:0000313" key="2">
    <source>
        <dbReference type="EMBL" id="EIE18136.1"/>
    </source>
</evidence>
<dbReference type="EMBL" id="AGSI01000026">
    <property type="protein sequence ID" value="EIE18136.1"/>
    <property type="molecule type" value="Genomic_DNA"/>
</dbReference>